<comment type="caution">
    <text evidence="3">The sequence shown here is derived from an EMBL/GenBank/DDBJ whole genome shotgun (WGS) entry which is preliminary data.</text>
</comment>
<dbReference type="EMBL" id="LGIQ01000007">
    <property type="protein sequence ID" value="KNB72975.1"/>
    <property type="molecule type" value="Genomic_DNA"/>
</dbReference>
<sequence length="445" mass="52471">MLRLMIPSNFDYCSANLRDKIQYWLHKQNWKHSHLALATGIQKSAISYLMNGERKFTVEQLDKVTQALGFEKGEFYSDFGYELLDEKTGQYKLAKCSTFIKEIAVLGKFDILNRLTNNLLECSPKYVKVLFDSAEELYEKKEYKAAEPLYKTTSTEVRNRQDYKLSLSIYKQFMIARKSMLEDNDGVKTCKDLMLKLTDYLELLPIEDKLEAYIEVIVFYNLIEDYQNTLRYAERLISLIEDLLIDIERNKLNKTIIKEYENEARMYKGFAFKGLEKYQESLNEIQKYSSFNDNYQRFAIGNECLVKLLMGEWCNSNKYLDNSMNEKKRSILLPVILEAGIKHSNYDEITRYLSNNEGILDQIEHDNTSIGLKHKLITYQYIAVYYLNTGHDEQGINYLLKSMKLACHFQNEIRFKKCWLLFTNNSHLATQEQKELFNHIVETNI</sequence>
<accession>A0A0K9YXK2</accession>
<dbReference type="InterPro" id="IPR011990">
    <property type="entry name" value="TPR-like_helical_dom_sf"/>
</dbReference>
<dbReference type="CDD" id="cd00093">
    <property type="entry name" value="HTH_XRE"/>
    <property type="match status" value="1"/>
</dbReference>
<dbReference type="PROSITE" id="PS50943">
    <property type="entry name" value="HTH_CROC1"/>
    <property type="match status" value="1"/>
</dbReference>
<dbReference type="GO" id="GO:0003677">
    <property type="term" value="F:DNA binding"/>
    <property type="evidence" value="ECO:0007669"/>
    <property type="project" value="InterPro"/>
</dbReference>
<reference evidence="3" key="2">
    <citation type="submission" date="2015-07" db="EMBL/GenBank/DDBJ databases">
        <title>MeaNS - Measles Nucleotide Surveillance Program.</title>
        <authorList>
            <person name="Tran T."/>
            <person name="Druce J."/>
        </authorList>
    </citation>
    <scope>NUCLEOTIDE SEQUENCE</scope>
    <source>
        <strain evidence="3">DSM 9887</strain>
    </source>
</reference>
<dbReference type="Gene3D" id="1.10.260.40">
    <property type="entry name" value="lambda repressor-like DNA-binding domains"/>
    <property type="match status" value="1"/>
</dbReference>
<gene>
    <name evidence="3" type="ORF">ADS79_14245</name>
    <name evidence="2" type="ORF">BRE01_63000</name>
</gene>
<protein>
    <recommendedName>
        <fullName evidence="1">HTH cro/C1-type domain-containing protein</fullName>
    </recommendedName>
</protein>
<keyword evidence="5" id="KW-1185">Reference proteome</keyword>
<feature type="domain" description="HTH cro/C1-type" evidence="1">
    <location>
        <begin position="35"/>
        <end position="75"/>
    </location>
</feature>
<dbReference type="SMART" id="SM00530">
    <property type="entry name" value="HTH_XRE"/>
    <property type="match status" value="1"/>
</dbReference>
<organism evidence="3 4">
    <name type="scientific">Brevibacillus reuszeri</name>
    <dbReference type="NCBI Taxonomy" id="54915"/>
    <lineage>
        <taxon>Bacteria</taxon>
        <taxon>Bacillati</taxon>
        <taxon>Bacillota</taxon>
        <taxon>Bacilli</taxon>
        <taxon>Bacillales</taxon>
        <taxon>Paenibacillaceae</taxon>
        <taxon>Brevibacillus</taxon>
    </lineage>
</organism>
<dbReference type="InterPro" id="IPR010982">
    <property type="entry name" value="Lambda_DNA-bd_dom_sf"/>
</dbReference>
<reference evidence="2 5" key="3">
    <citation type="submission" date="2019-06" db="EMBL/GenBank/DDBJ databases">
        <title>Whole genome shotgun sequence of Brevibacillus reuszeri NBRC 15719.</title>
        <authorList>
            <person name="Hosoyama A."/>
            <person name="Uohara A."/>
            <person name="Ohji S."/>
            <person name="Ichikawa N."/>
        </authorList>
    </citation>
    <scope>NUCLEOTIDE SEQUENCE [LARGE SCALE GENOMIC DNA]</scope>
    <source>
        <strain evidence="2 5">NBRC 15719</strain>
    </source>
</reference>
<evidence type="ECO:0000313" key="5">
    <source>
        <dbReference type="Proteomes" id="UP000319578"/>
    </source>
</evidence>
<proteinExistence type="predicted"/>
<dbReference type="RefSeq" id="WP_049739029.1">
    <property type="nucleotide sequence ID" value="NZ_BJON01000031.1"/>
</dbReference>
<dbReference type="EMBL" id="BJON01000031">
    <property type="protein sequence ID" value="GED72598.1"/>
    <property type="molecule type" value="Genomic_DNA"/>
</dbReference>
<dbReference type="STRING" id="54915.ADS79_14245"/>
<dbReference type="Proteomes" id="UP000036834">
    <property type="component" value="Unassembled WGS sequence"/>
</dbReference>
<dbReference type="Gene3D" id="1.25.40.10">
    <property type="entry name" value="Tetratricopeptide repeat domain"/>
    <property type="match status" value="1"/>
</dbReference>
<evidence type="ECO:0000259" key="1">
    <source>
        <dbReference type="PROSITE" id="PS50943"/>
    </source>
</evidence>
<dbReference type="AlphaFoldDB" id="A0A0K9YXK2"/>
<evidence type="ECO:0000313" key="3">
    <source>
        <dbReference type="EMBL" id="KNB72975.1"/>
    </source>
</evidence>
<evidence type="ECO:0000313" key="4">
    <source>
        <dbReference type="Proteomes" id="UP000036834"/>
    </source>
</evidence>
<dbReference type="Proteomes" id="UP000319578">
    <property type="component" value="Unassembled WGS sequence"/>
</dbReference>
<dbReference type="SUPFAM" id="SSF47413">
    <property type="entry name" value="lambda repressor-like DNA-binding domains"/>
    <property type="match status" value="1"/>
</dbReference>
<evidence type="ECO:0000313" key="2">
    <source>
        <dbReference type="EMBL" id="GED72598.1"/>
    </source>
</evidence>
<dbReference type="InterPro" id="IPR001387">
    <property type="entry name" value="Cro/C1-type_HTH"/>
</dbReference>
<name>A0A0K9YXK2_9BACL</name>
<dbReference type="PATRIC" id="fig|54915.3.peg.1877"/>
<reference evidence="4" key="1">
    <citation type="submission" date="2015-07" db="EMBL/GenBank/DDBJ databases">
        <title>Genome sequencing project for genomic taxonomy and phylogenomics of Bacillus-like bacteria.</title>
        <authorList>
            <person name="Liu B."/>
            <person name="Wang J."/>
            <person name="Zhu Y."/>
            <person name="Liu G."/>
            <person name="Chen Q."/>
            <person name="Chen Z."/>
            <person name="Lan J."/>
            <person name="Che J."/>
            <person name="Ge C."/>
            <person name="Shi H."/>
            <person name="Pan Z."/>
            <person name="Liu X."/>
        </authorList>
    </citation>
    <scope>NUCLEOTIDE SEQUENCE [LARGE SCALE GENOMIC DNA]</scope>
    <source>
        <strain evidence="4">DSM 9887</strain>
    </source>
</reference>